<sequence>MHAVPPSFLRGESHPKPSPALGEARGSARLLLTKNHPFPTPALQAGALVNPLGSPQLRVGYQPYWYALPLYKCLVQSPKDAFPPEMCYVAMLRRCNSFFLRRENHPMTSPALSESRGSVRLLLTKNHPNYPSHLSPSEPPYFPNLDITSRRRLITVGFPP</sequence>
<evidence type="ECO:0000313" key="2">
    <source>
        <dbReference type="EMBL" id="SOQ51207.1"/>
    </source>
</evidence>
<dbReference type="AlphaFoldDB" id="A0A2H1WDW1"/>
<dbReference type="EMBL" id="ODYU01007980">
    <property type="protein sequence ID" value="SOQ51207.1"/>
    <property type="molecule type" value="Genomic_DNA"/>
</dbReference>
<name>A0A2H1WDW1_SPOFR</name>
<protein>
    <submittedName>
        <fullName evidence="2">SFRICE_038795</fullName>
    </submittedName>
</protein>
<proteinExistence type="predicted"/>
<reference evidence="2" key="1">
    <citation type="submission" date="2016-07" db="EMBL/GenBank/DDBJ databases">
        <authorList>
            <person name="Bretaudeau A."/>
        </authorList>
    </citation>
    <scope>NUCLEOTIDE SEQUENCE</scope>
    <source>
        <strain evidence="2">Rice</strain>
        <tissue evidence="2">Whole body</tissue>
    </source>
</reference>
<organism evidence="2">
    <name type="scientific">Spodoptera frugiperda</name>
    <name type="common">Fall armyworm</name>
    <dbReference type="NCBI Taxonomy" id="7108"/>
    <lineage>
        <taxon>Eukaryota</taxon>
        <taxon>Metazoa</taxon>
        <taxon>Ecdysozoa</taxon>
        <taxon>Arthropoda</taxon>
        <taxon>Hexapoda</taxon>
        <taxon>Insecta</taxon>
        <taxon>Pterygota</taxon>
        <taxon>Neoptera</taxon>
        <taxon>Endopterygota</taxon>
        <taxon>Lepidoptera</taxon>
        <taxon>Glossata</taxon>
        <taxon>Ditrysia</taxon>
        <taxon>Noctuoidea</taxon>
        <taxon>Noctuidae</taxon>
        <taxon>Amphipyrinae</taxon>
        <taxon>Spodoptera</taxon>
    </lineage>
</organism>
<feature type="region of interest" description="Disordered" evidence="1">
    <location>
        <begin position="1"/>
        <end position="22"/>
    </location>
</feature>
<evidence type="ECO:0000256" key="1">
    <source>
        <dbReference type="SAM" id="MobiDB-lite"/>
    </source>
</evidence>
<accession>A0A2H1WDW1</accession>
<gene>
    <name evidence="2" type="ORF">SFRICE_038795</name>
</gene>